<dbReference type="eggNOG" id="COG3660">
    <property type="taxonomic scope" value="Bacteria"/>
</dbReference>
<dbReference type="KEGG" id="fau:Fraau_0480"/>
<protein>
    <submittedName>
        <fullName evidence="1">Putative nucleoside-diphosphate-sugar epimerase</fullName>
    </submittedName>
</protein>
<dbReference type="EMBL" id="CP003350">
    <property type="protein sequence ID" value="AFC84967.1"/>
    <property type="molecule type" value="Genomic_DNA"/>
</dbReference>
<dbReference type="Proteomes" id="UP000005234">
    <property type="component" value="Chromosome"/>
</dbReference>
<dbReference type="HOGENOM" id="CLU_048241_0_0_6"/>
<dbReference type="InterPro" id="IPR009367">
    <property type="entry name" value="Elm1-like"/>
</dbReference>
<dbReference type="PANTHER" id="PTHR33986">
    <property type="entry name" value="OS02G0535700 PROTEIN"/>
    <property type="match status" value="1"/>
</dbReference>
<accession>H8L4D4</accession>
<reference evidence="1" key="1">
    <citation type="submission" date="2012-02" db="EMBL/GenBank/DDBJ databases">
        <title>The complete genome of Frateuria aurantia DSM 6220.</title>
        <authorList>
            <consortium name="US DOE Joint Genome Institute (JGI-PGF)"/>
            <person name="Lucas S."/>
            <person name="Copeland A."/>
            <person name="Lapidus A."/>
            <person name="Glavina del Rio T."/>
            <person name="Dalin E."/>
            <person name="Tice H."/>
            <person name="Bruce D."/>
            <person name="Goodwin L."/>
            <person name="Pitluck S."/>
            <person name="Peters L."/>
            <person name="Ovchinnikova G."/>
            <person name="Teshima H."/>
            <person name="Kyrpides N."/>
            <person name="Mavromatis K."/>
            <person name="Ivanova N."/>
            <person name="Brettin T."/>
            <person name="Detter J.C."/>
            <person name="Han C."/>
            <person name="Larimer F."/>
            <person name="Land M."/>
            <person name="Hauser L."/>
            <person name="Markowitz V."/>
            <person name="Cheng J.-F."/>
            <person name="Hugenholtz P."/>
            <person name="Woyke T."/>
            <person name="Wu D."/>
            <person name="Brambilla E."/>
            <person name="Klenk H.-P."/>
            <person name="Eisen J.A."/>
        </authorList>
    </citation>
    <scope>NUCLEOTIDE SEQUENCE</scope>
    <source>
        <strain evidence="1">DSM 6220</strain>
    </source>
</reference>
<organism evidence="1 2">
    <name type="scientific">Frateuria aurantia (strain ATCC 33424 / DSM 6220 / KCTC 2777 / LMG 1558 / NBRC 3245 / NCIMB 13370)</name>
    <name type="common">Acetobacter aurantius</name>
    <dbReference type="NCBI Taxonomy" id="767434"/>
    <lineage>
        <taxon>Bacteria</taxon>
        <taxon>Pseudomonadati</taxon>
        <taxon>Pseudomonadota</taxon>
        <taxon>Gammaproteobacteria</taxon>
        <taxon>Lysobacterales</taxon>
        <taxon>Rhodanobacteraceae</taxon>
        <taxon>Frateuria</taxon>
    </lineage>
</organism>
<sequence length="329" mass="36399">MPPTPSENHAITNHWIVTDGAAGNLRQAEALAEALQLQARPMRVQLRQPWSTFAPRWIRGLQHGLIGADAGRLQDAPPQLVIGCGRQAAAVTRWLRLRGQGRCKAIQILDPGIAPHHWDLVITPAHDNLRGARVLNPLGSLHPVDDRWLAEGRRCWPALGLTGSPRIGLLLGGPRRGVAIDIDYVQNLFRQIQLHLLGDRGSVWVLCSRRTPPELQALARRWTATHAGLCWTRPEDGANPYQGVLAWADRLVVTPDSVNMLSEACATGRPVHALLPVVPLPSRLAKFVEALQLRDLLRPLLDTRAAAMPWRETAEVAAEVRRRLRLPTN</sequence>
<dbReference type="OrthoDB" id="272235at2"/>
<name>H8L4D4_FRAAD</name>
<dbReference type="Pfam" id="PF06258">
    <property type="entry name" value="Mito_fiss_Elm1"/>
    <property type="match status" value="1"/>
</dbReference>
<dbReference type="STRING" id="767434.Fraau_0480"/>
<keyword evidence="2" id="KW-1185">Reference proteome</keyword>
<proteinExistence type="predicted"/>
<gene>
    <name evidence="1" type="ordered locus">Fraau_0480</name>
</gene>
<dbReference type="PANTHER" id="PTHR33986:SF15">
    <property type="entry name" value="MITOCHONDRIAL FISSION PROTEIN ELM1"/>
    <property type="match status" value="1"/>
</dbReference>
<evidence type="ECO:0000313" key="2">
    <source>
        <dbReference type="Proteomes" id="UP000005234"/>
    </source>
</evidence>
<evidence type="ECO:0000313" key="1">
    <source>
        <dbReference type="EMBL" id="AFC84967.1"/>
    </source>
</evidence>
<dbReference type="AlphaFoldDB" id="H8L4D4"/>